<feature type="transmembrane region" description="Helical" evidence="7">
    <location>
        <begin position="183"/>
        <end position="203"/>
    </location>
</feature>
<reference evidence="9" key="1">
    <citation type="submission" date="2025-08" db="UniProtKB">
        <authorList>
            <consortium name="RefSeq"/>
        </authorList>
    </citation>
    <scope>IDENTIFICATION</scope>
    <source>
        <strain evidence="9">15112-1751.03</strain>
        <tissue evidence="9">Whole Adult</tissue>
    </source>
</reference>
<name>A0A6P8WX51_DROAB</name>
<evidence type="ECO:0000256" key="1">
    <source>
        <dbReference type="ARBA" id="ARBA00004141"/>
    </source>
</evidence>
<comment type="similarity">
    <text evidence="2 7">Belongs to the tetraspanin (TM4SF) family.</text>
</comment>
<keyword evidence="5 7" id="KW-0472">Membrane</keyword>
<accession>A0A6P8WX51</accession>
<dbReference type="AlphaFoldDB" id="A0A6P8WX51"/>
<evidence type="ECO:0000313" key="9">
    <source>
        <dbReference type="RefSeq" id="XP_034106344.1"/>
    </source>
</evidence>
<dbReference type="PIRSF" id="PIRSF002419">
    <property type="entry name" value="Tetraspanin"/>
    <property type="match status" value="1"/>
</dbReference>
<feature type="disulfide bond" evidence="6">
    <location>
        <begin position="138"/>
        <end position="153"/>
    </location>
</feature>
<protein>
    <recommendedName>
        <fullName evidence="7">Tetraspanin</fullName>
    </recommendedName>
</protein>
<dbReference type="PANTHER" id="PTHR19282">
    <property type="entry name" value="TETRASPANIN"/>
    <property type="match status" value="1"/>
</dbReference>
<evidence type="ECO:0000256" key="5">
    <source>
        <dbReference type="ARBA" id="ARBA00023136"/>
    </source>
</evidence>
<dbReference type="InterPro" id="IPR018499">
    <property type="entry name" value="Tetraspanin/Peripherin"/>
</dbReference>
<dbReference type="InterPro" id="IPR008952">
    <property type="entry name" value="Tetraspanin_EC2_sf"/>
</dbReference>
<dbReference type="CDD" id="cd03127">
    <property type="entry name" value="tetraspanin_LEL"/>
    <property type="match status" value="1"/>
</dbReference>
<dbReference type="PRINTS" id="PR00259">
    <property type="entry name" value="TMFOUR"/>
</dbReference>
<proteinExistence type="inferred from homology"/>
<evidence type="ECO:0000313" key="8">
    <source>
        <dbReference type="Proteomes" id="UP000515160"/>
    </source>
</evidence>
<sequence>MACSTKLLKVFALICDIIYALLGIAVVLVGLHIIIQFEVFQSAGFITIAIGIVLLLTAIFGVLGASRESSRMVKSFTVILIVLIVLQVLTVGFLLIFRESLLISVDRRFDEIWHDQPLPVKPANSSQISSIETWLECCGNAGYQDYLLQPKSCYNPDSGKMNLEGCRQKFLDFIADRWVDSNIFALAVVGVEVICALLAYVLANSIVNRWRRSKYFPK</sequence>
<feature type="transmembrane region" description="Helical" evidence="7">
    <location>
        <begin position="12"/>
        <end position="37"/>
    </location>
</feature>
<evidence type="ECO:0000256" key="4">
    <source>
        <dbReference type="ARBA" id="ARBA00022989"/>
    </source>
</evidence>
<evidence type="ECO:0000256" key="6">
    <source>
        <dbReference type="PIRSR" id="PIRSR002419-1"/>
    </source>
</evidence>
<dbReference type="GO" id="GO:0005886">
    <property type="term" value="C:plasma membrane"/>
    <property type="evidence" value="ECO:0007669"/>
    <property type="project" value="TreeGrafter"/>
</dbReference>
<dbReference type="OrthoDB" id="71600at2759"/>
<gene>
    <name evidence="9" type="primary">LOC117569326</name>
</gene>
<dbReference type="SUPFAM" id="SSF48652">
    <property type="entry name" value="Tetraspanin"/>
    <property type="match status" value="1"/>
</dbReference>
<feature type="transmembrane region" description="Helical" evidence="7">
    <location>
        <begin position="43"/>
        <end position="64"/>
    </location>
</feature>
<dbReference type="GeneID" id="117569326"/>
<evidence type="ECO:0000256" key="7">
    <source>
        <dbReference type="RuleBase" id="RU361218"/>
    </source>
</evidence>
<organism evidence="8 9">
    <name type="scientific">Drosophila albomicans</name>
    <name type="common">Fruit fly</name>
    <dbReference type="NCBI Taxonomy" id="7291"/>
    <lineage>
        <taxon>Eukaryota</taxon>
        <taxon>Metazoa</taxon>
        <taxon>Ecdysozoa</taxon>
        <taxon>Arthropoda</taxon>
        <taxon>Hexapoda</taxon>
        <taxon>Insecta</taxon>
        <taxon>Pterygota</taxon>
        <taxon>Neoptera</taxon>
        <taxon>Endopterygota</taxon>
        <taxon>Diptera</taxon>
        <taxon>Brachycera</taxon>
        <taxon>Muscomorpha</taxon>
        <taxon>Ephydroidea</taxon>
        <taxon>Drosophilidae</taxon>
        <taxon>Drosophila</taxon>
    </lineage>
</organism>
<comment type="subcellular location">
    <subcellularLocation>
        <location evidence="1 7">Membrane</location>
        <topology evidence="1 7">Multi-pass membrane protein</topology>
    </subcellularLocation>
</comment>
<keyword evidence="3 7" id="KW-0812">Transmembrane</keyword>
<dbReference type="PANTHER" id="PTHR19282:SF521">
    <property type="entry name" value="IP01817P-RELATED"/>
    <property type="match status" value="1"/>
</dbReference>
<dbReference type="InterPro" id="IPR000301">
    <property type="entry name" value="Tetraspanin_animals"/>
</dbReference>
<feature type="disulfide bond" evidence="6">
    <location>
        <begin position="137"/>
        <end position="166"/>
    </location>
</feature>
<evidence type="ECO:0000256" key="2">
    <source>
        <dbReference type="ARBA" id="ARBA00006840"/>
    </source>
</evidence>
<evidence type="ECO:0000256" key="3">
    <source>
        <dbReference type="ARBA" id="ARBA00022692"/>
    </source>
</evidence>
<keyword evidence="4 7" id="KW-1133">Transmembrane helix</keyword>
<keyword evidence="6" id="KW-1015">Disulfide bond</keyword>
<dbReference type="Gene3D" id="1.10.1450.10">
    <property type="entry name" value="Tetraspanin"/>
    <property type="match status" value="1"/>
</dbReference>
<dbReference type="Pfam" id="PF00335">
    <property type="entry name" value="Tetraspanin"/>
    <property type="match status" value="1"/>
</dbReference>
<dbReference type="Proteomes" id="UP000515160">
    <property type="component" value="Chromosome 3"/>
</dbReference>
<keyword evidence="8" id="KW-1185">Reference proteome</keyword>
<feature type="transmembrane region" description="Helical" evidence="7">
    <location>
        <begin position="76"/>
        <end position="97"/>
    </location>
</feature>
<dbReference type="RefSeq" id="XP_034106344.1">
    <property type="nucleotide sequence ID" value="XM_034250453.2"/>
</dbReference>